<dbReference type="InterPro" id="IPR029787">
    <property type="entry name" value="Nucleotide_cyclase"/>
</dbReference>
<dbReference type="Pfam" id="PF03707">
    <property type="entry name" value="MHYT"/>
    <property type="match status" value="2"/>
</dbReference>
<dbReference type="InterPro" id="IPR001054">
    <property type="entry name" value="A/G_cyclase"/>
</dbReference>
<keyword evidence="3" id="KW-0547">Nucleotide-binding</keyword>
<feature type="compositionally biased region" description="Low complexity" evidence="8">
    <location>
        <begin position="234"/>
        <end position="260"/>
    </location>
</feature>
<dbReference type="InterPro" id="IPR050401">
    <property type="entry name" value="Cyclic_nucleotide_synthase"/>
</dbReference>
<gene>
    <name evidence="12" type="ORF">PPL_00592</name>
</gene>
<evidence type="ECO:0000256" key="5">
    <source>
        <dbReference type="ARBA" id="ARBA00023136"/>
    </source>
</evidence>
<name>D3AWW4_HETP5</name>
<dbReference type="GO" id="GO:0009190">
    <property type="term" value="P:cyclic nucleotide biosynthetic process"/>
    <property type="evidence" value="ECO:0007669"/>
    <property type="project" value="InterPro"/>
</dbReference>
<dbReference type="SUPFAM" id="SSF55073">
    <property type="entry name" value="Nucleotide cyclase"/>
    <property type="match status" value="1"/>
</dbReference>
<feature type="compositionally biased region" description="Basic residues" evidence="8">
    <location>
        <begin position="261"/>
        <end position="274"/>
    </location>
</feature>
<feature type="domain" description="MHYT" evidence="11">
    <location>
        <begin position="297"/>
        <end position="482"/>
    </location>
</feature>
<evidence type="ECO:0000256" key="3">
    <source>
        <dbReference type="ARBA" id="ARBA00022741"/>
    </source>
</evidence>
<dbReference type="PANTHER" id="PTHR11920">
    <property type="entry name" value="GUANYLYL CYCLASE"/>
    <property type="match status" value="1"/>
</dbReference>
<evidence type="ECO:0000256" key="4">
    <source>
        <dbReference type="ARBA" id="ARBA00022989"/>
    </source>
</evidence>
<evidence type="ECO:0000256" key="1">
    <source>
        <dbReference type="ARBA" id="ARBA00004370"/>
    </source>
</evidence>
<evidence type="ECO:0000313" key="13">
    <source>
        <dbReference type="Proteomes" id="UP000001396"/>
    </source>
</evidence>
<dbReference type="InParanoid" id="D3AWW4"/>
<comment type="subcellular location">
    <subcellularLocation>
        <location evidence="1">Membrane</location>
    </subcellularLocation>
</comment>
<proteinExistence type="inferred from homology"/>
<organism evidence="12 13">
    <name type="scientific">Heterostelium pallidum (strain ATCC 26659 / Pp 5 / PN500)</name>
    <name type="common">Cellular slime mold</name>
    <name type="synonym">Polysphondylium pallidum</name>
    <dbReference type="NCBI Taxonomy" id="670386"/>
    <lineage>
        <taxon>Eukaryota</taxon>
        <taxon>Amoebozoa</taxon>
        <taxon>Evosea</taxon>
        <taxon>Eumycetozoa</taxon>
        <taxon>Dictyostelia</taxon>
        <taxon>Acytosteliales</taxon>
        <taxon>Acytosteliaceae</taxon>
        <taxon>Heterostelium</taxon>
    </lineage>
</organism>
<reference evidence="12 13" key="1">
    <citation type="journal article" date="2011" name="Genome Res.">
        <title>Phylogeny-wide analysis of social amoeba genomes highlights ancient origins for complex intercellular communication.</title>
        <authorList>
            <person name="Heidel A.J."/>
            <person name="Lawal H.M."/>
            <person name="Felder M."/>
            <person name="Schilde C."/>
            <person name="Helps N.R."/>
            <person name="Tunggal B."/>
            <person name="Rivero F."/>
            <person name="John U."/>
            <person name="Schleicher M."/>
            <person name="Eichinger L."/>
            <person name="Platzer M."/>
            <person name="Noegel A.A."/>
            <person name="Schaap P."/>
            <person name="Gloeckner G."/>
        </authorList>
    </citation>
    <scope>NUCLEOTIDE SEQUENCE [LARGE SCALE GENOMIC DNA]</scope>
    <source>
        <strain evidence="13">ATCC 26659 / Pp 5 / PN500</strain>
    </source>
</reference>
<keyword evidence="6 7" id="KW-0456">Lyase</keyword>
<dbReference type="GO" id="GO:0016849">
    <property type="term" value="F:phosphorus-oxygen lyase activity"/>
    <property type="evidence" value="ECO:0007669"/>
    <property type="project" value="InterPro"/>
</dbReference>
<comment type="caution">
    <text evidence="12">The sequence shown here is derived from an EMBL/GenBank/DDBJ whole genome shotgun (WGS) entry which is preliminary data.</text>
</comment>
<dbReference type="STRING" id="670386.D3AWW4"/>
<feature type="transmembrane region" description="Helical" evidence="9">
    <location>
        <begin position="61"/>
        <end position="81"/>
    </location>
</feature>
<dbReference type="RefSeq" id="XP_020438891.1">
    <property type="nucleotide sequence ID" value="XM_020571617.1"/>
</dbReference>
<feature type="transmembrane region" description="Helical" evidence="9">
    <location>
        <begin position="495"/>
        <end position="519"/>
    </location>
</feature>
<dbReference type="Pfam" id="PF00211">
    <property type="entry name" value="Guanylate_cyc"/>
    <property type="match status" value="1"/>
</dbReference>
<evidence type="ECO:0000256" key="9">
    <source>
        <dbReference type="SAM" id="Phobius"/>
    </source>
</evidence>
<dbReference type="CDD" id="cd07302">
    <property type="entry name" value="CHD"/>
    <property type="match status" value="1"/>
</dbReference>
<dbReference type="Gene3D" id="3.30.70.1230">
    <property type="entry name" value="Nucleotide cyclase"/>
    <property type="match status" value="1"/>
</dbReference>
<dbReference type="GO" id="GO:0035556">
    <property type="term" value="P:intracellular signal transduction"/>
    <property type="evidence" value="ECO:0007669"/>
    <property type="project" value="InterPro"/>
</dbReference>
<sequence length="836" mass="93854">MSNNSVQGDLSPGSFIVIEWSWGLITTSYLISVLGSYTYFQILSQLALSKGRLVKQLYLALSSLSLGGCAVWSMHFIGMMACNFVGTPVSFDVGLTILSGLVAVISCRICLMFLTTKFPPWLVEYIGGDQDHPLLINLPTPNHNLNNNNNNYDYNDDPENEIGLNQSYSGLKVGLSSSPIYFNRNFLVKPYFKDNSNFHLEREPSTPEISPPDSPYDSESKPLFYNQSFLNPQTNTTTTTTSTSSTTTANINIPSNSNSTHNHHHHHHHLHHNNNRSTPNTAASSINSEQNIYCINNDHPSYLSSSVSSSNSSNSSIYKNDTFVNSHSPKSQSIGFELENLENPLDFSSSDFLSHSGTIPKKKKSFWMKFKKYIFHNGFMSSNIWYNNRNTFFRLTAGSFLLAIGIFGMHYTGMMAMRMNASSHYIGWIVFLSFIIAWLASFAALYITAFSNTHLQHILSAIIMGLGVCGMHYTGMKSVDYYYEDMGYTNNDNNFYLALNISLMSLIVCFFCIVLTSIVNKRVRDKLSKLTNELKMEKLKSDILINSILPSAISNKMKQGEIYVAEECSGITIIFADIVNFTKMTNNYSPKNLVLMLNRLYSLFDDLSETMKLEKIKTIGDSYMVVCGLPWHMDCDDTNTISPDLTFEGSNLVDQKVSYNANKAIMFANNLLDLVEKVNQKYGYDIHLRIGINTGDAIAGVIGKKRFSFDLWGDAVNVASRMESSGIPDKICVSENTFNLLSKKYVFEKQSITVKGKGDMGLYILNRDNLKNGHSDIFEPFNDNSQQQVVIPTIRDTNYIEEFTPSTSYVKRGNPHISNHFHSSSFINNEGGRGNS</sequence>
<dbReference type="PROSITE" id="PS00452">
    <property type="entry name" value="GUANYLATE_CYCLASE_1"/>
    <property type="match status" value="1"/>
</dbReference>
<evidence type="ECO:0000313" key="12">
    <source>
        <dbReference type="EMBL" id="EFA86787.1"/>
    </source>
</evidence>
<keyword evidence="4 9" id="KW-1133">Transmembrane helix</keyword>
<feature type="transmembrane region" description="Helical" evidence="9">
    <location>
        <begin position="392"/>
        <end position="413"/>
    </location>
</feature>
<feature type="transmembrane region" description="Helical" evidence="9">
    <location>
        <begin position="458"/>
        <end position="475"/>
    </location>
</feature>
<keyword evidence="2 9" id="KW-0812">Transmembrane</keyword>
<feature type="domain" description="Guanylate cyclase" evidence="10">
    <location>
        <begin position="572"/>
        <end position="723"/>
    </location>
</feature>
<evidence type="ECO:0000259" key="11">
    <source>
        <dbReference type="PROSITE" id="PS50924"/>
    </source>
</evidence>
<evidence type="ECO:0000256" key="6">
    <source>
        <dbReference type="ARBA" id="ARBA00023239"/>
    </source>
</evidence>
<feature type="region of interest" description="Disordered" evidence="8">
    <location>
        <begin position="199"/>
        <end position="283"/>
    </location>
</feature>
<feature type="transmembrane region" description="Helical" evidence="9">
    <location>
        <begin position="93"/>
        <end position="114"/>
    </location>
</feature>
<feature type="transmembrane region" description="Helical" evidence="9">
    <location>
        <begin position="20"/>
        <end position="40"/>
    </location>
</feature>
<dbReference type="PROSITE" id="PS50125">
    <property type="entry name" value="GUANYLATE_CYCLASE_2"/>
    <property type="match status" value="1"/>
</dbReference>
<dbReference type="GeneID" id="31356125"/>
<dbReference type="GO" id="GO:0016020">
    <property type="term" value="C:membrane"/>
    <property type="evidence" value="ECO:0007669"/>
    <property type="project" value="UniProtKB-SubCell"/>
</dbReference>
<evidence type="ECO:0000256" key="8">
    <source>
        <dbReference type="SAM" id="MobiDB-lite"/>
    </source>
</evidence>
<dbReference type="EMBL" id="ADBJ01000002">
    <property type="protein sequence ID" value="EFA86787.1"/>
    <property type="molecule type" value="Genomic_DNA"/>
</dbReference>
<dbReference type="InterPro" id="IPR018297">
    <property type="entry name" value="A/G_cyclase_CS"/>
</dbReference>
<comment type="similarity">
    <text evidence="7">Belongs to the adenylyl cyclase class-4/guanylyl cyclase family.</text>
</comment>
<accession>D3AWW4</accession>
<dbReference type="PROSITE" id="PS50924">
    <property type="entry name" value="MHYT"/>
    <property type="match status" value="1"/>
</dbReference>
<protein>
    <submittedName>
        <fullName evidence="12">Uncharacterized protein</fullName>
    </submittedName>
</protein>
<keyword evidence="5 9" id="KW-0472">Membrane</keyword>
<dbReference type="InterPro" id="IPR005330">
    <property type="entry name" value="MHYT_dom"/>
</dbReference>
<evidence type="ECO:0000256" key="7">
    <source>
        <dbReference type="RuleBase" id="RU000405"/>
    </source>
</evidence>
<dbReference type="Proteomes" id="UP000001396">
    <property type="component" value="Unassembled WGS sequence"/>
</dbReference>
<dbReference type="AlphaFoldDB" id="D3AWW4"/>
<evidence type="ECO:0000256" key="2">
    <source>
        <dbReference type="ARBA" id="ARBA00022692"/>
    </source>
</evidence>
<evidence type="ECO:0000259" key="10">
    <source>
        <dbReference type="PROSITE" id="PS50125"/>
    </source>
</evidence>
<dbReference type="PANTHER" id="PTHR11920:SF335">
    <property type="entry name" value="GUANYLATE CYCLASE"/>
    <property type="match status" value="1"/>
</dbReference>
<keyword evidence="13" id="KW-1185">Reference proteome</keyword>
<feature type="transmembrane region" description="Helical" evidence="9">
    <location>
        <begin position="425"/>
        <end position="446"/>
    </location>
</feature>
<dbReference type="SMART" id="SM00044">
    <property type="entry name" value="CYCc"/>
    <property type="match status" value="1"/>
</dbReference>
<dbReference type="OMA" id="QHIVNIN"/>
<dbReference type="GO" id="GO:0000166">
    <property type="term" value="F:nucleotide binding"/>
    <property type="evidence" value="ECO:0007669"/>
    <property type="project" value="UniProtKB-KW"/>
</dbReference>